<organism evidence="1 2">
    <name type="scientific">Kistimonas scapharcae</name>
    <dbReference type="NCBI Taxonomy" id="1036133"/>
    <lineage>
        <taxon>Bacteria</taxon>
        <taxon>Pseudomonadati</taxon>
        <taxon>Pseudomonadota</taxon>
        <taxon>Gammaproteobacteria</taxon>
        <taxon>Oceanospirillales</taxon>
        <taxon>Endozoicomonadaceae</taxon>
        <taxon>Kistimonas</taxon>
    </lineage>
</organism>
<reference evidence="2" key="1">
    <citation type="journal article" date="2019" name="Int. J. Syst. Evol. Microbiol.">
        <title>The Global Catalogue of Microorganisms (GCM) 10K type strain sequencing project: providing services to taxonomists for standard genome sequencing and annotation.</title>
        <authorList>
            <consortium name="The Broad Institute Genomics Platform"/>
            <consortium name="The Broad Institute Genome Sequencing Center for Infectious Disease"/>
            <person name="Wu L."/>
            <person name="Ma J."/>
        </authorList>
    </citation>
    <scope>NUCLEOTIDE SEQUENCE [LARGE SCALE GENOMIC DNA]</scope>
    <source>
        <strain evidence="2">JCM 17805</strain>
    </source>
</reference>
<accession>A0ABP8V671</accession>
<dbReference type="RefSeq" id="WP_345197183.1">
    <property type="nucleotide sequence ID" value="NZ_BAABFL010000427.1"/>
</dbReference>
<evidence type="ECO:0000313" key="1">
    <source>
        <dbReference type="EMBL" id="GAA4650909.1"/>
    </source>
</evidence>
<keyword evidence="2" id="KW-1185">Reference proteome</keyword>
<dbReference type="EMBL" id="BAABFL010000427">
    <property type="protein sequence ID" value="GAA4650909.1"/>
    <property type="molecule type" value="Genomic_DNA"/>
</dbReference>
<protein>
    <submittedName>
        <fullName evidence="1">Uncharacterized protein</fullName>
    </submittedName>
</protein>
<comment type="caution">
    <text evidence="1">The sequence shown here is derived from an EMBL/GenBank/DDBJ whole genome shotgun (WGS) entry which is preliminary data.</text>
</comment>
<name>A0ABP8V671_9GAMM</name>
<dbReference type="Proteomes" id="UP001500604">
    <property type="component" value="Unassembled WGS sequence"/>
</dbReference>
<sequence length="61" mass="7085">MSLSLHNYNIVRVSDGKQITNCTIVRMCHAHVVVKYEGRKYKIPYDLIDKVVGHELLMPEE</sequence>
<evidence type="ECO:0000313" key="2">
    <source>
        <dbReference type="Proteomes" id="UP001500604"/>
    </source>
</evidence>
<gene>
    <name evidence="1" type="ORF">GCM10023116_31920</name>
</gene>
<proteinExistence type="predicted"/>